<dbReference type="Gene3D" id="3.10.290.60">
    <property type="entry name" value="Ubiquitin-activating enzyme E1, UFD domain"/>
    <property type="match status" value="1"/>
</dbReference>
<dbReference type="FunFam" id="3.50.50.80:FF:000002">
    <property type="entry name" value="SUMO-activating enzyme subunit 2"/>
    <property type="match status" value="1"/>
</dbReference>
<dbReference type="AlphaFoldDB" id="A0A2R5G6H7"/>
<comment type="similarity">
    <text evidence="2">Belongs to the ubiquitin-activating E1 family.</text>
</comment>
<dbReference type="InterPro" id="IPR019572">
    <property type="entry name" value="UBA_E1_SCCH"/>
</dbReference>
<dbReference type="Gene3D" id="3.50.50.80">
    <property type="entry name" value="Ubiquitin-activating enzyme E1, inactive adenylation domain, subdomain 1"/>
    <property type="match status" value="1"/>
</dbReference>
<dbReference type="PANTHER" id="PTHR10953">
    <property type="entry name" value="UBIQUITIN-ACTIVATING ENZYME E1"/>
    <property type="match status" value="1"/>
</dbReference>
<evidence type="ECO:0000256" key="1">
    <source>
        <dbReference type="ARBA" id="ARBA00004718"/>
    </source>
</evidence>
<dbReference type="Proteomes" id="UP000241890">
    <property type="component" value="Unassembled WGS sequence"/>
</dbReference>
<evidence type="ECO:0000256" key="6">
    <source>
        <dbReference type="ARBA" id="ARBA00022840"/>
    </source>
</evidence>
<dbReference type="Gene3D" id="3.40.50.12550">
    <property type="entry name" value="Ubiquitin-activating enzyme E1, inactive adenylation domain, subdomain 2"/>
    <property type="match status" value="1"/>
</dbReference>
<keyword evidence="3" id="KW-0436">Ligase</keyword>
<dbReference type="Pfam" id="PF10585">
    <property type="entry name" value="UBA_E1_SCCH"/>
    <property type="match status" value="1"/>
</dbReference>
<dbReference type="PROSITE" id="PS00536">
    <property type="entry name" value="UBIQUITIN_ACTIVAT_1"/>
    <property type="match status" value="1"/>
</dbReference>
<evidence type="ECO:0000256" key="5">
    <source>
        <dbReference type="ARBA" id="ARBA00022786"/>
    </source>
</evidence>
<dbReference type="Gene3D" id="3.40.50.720">
    <property type="entry name" value="NAD(P)-binding Rossmann-like Domain"/>
    <property type="match status" value="1"/>
</dbReference>
<dbReference type="SMART" id="SM00985">
    <property type="entry name" value="UBA_e1_C"/>
    <property type="match status" value="1"/>
</dbReference>
<comment type="caution">
    <text evidence="9">The sequence shown here is derived from an EMBL/GenBank/DDBJ whole genome shotgun (WGS) entry which is preliminary data.</text>
</comment>
<dbReference type="Pfam" id="PF16191">
    <property type="entry name" value="E1_4HB"/>
    <property type="match status" value="1"/>
</dbReference>
<feature type="domain" description="Ubiquitin-activating enzyme E1 C-terminal" evidence="8">
    <location>
        <begin position="961"/>
        <end position="1077"/>
    </location>
</feature>
<evidence type="ECO:0000313" key="10">
    <source>
        <dbReference type="Proteomes" id="UP000241890"/>
    </source>
</evidence>
<evidence type="ECO:0000256" key="7">
    <source>
        <dbReference type="SAM" id="MobiDB-lite"/>
    </source>
</evidence>
<dbReference type="InterPro" id="IPR018074">
    <property type="entry name" value="UBQ-activ_enz_E1_CS"/>
</dbReference>
<feature type="compositionally biased region" description="Acidic residues" evidence="7">
    <location>
        <begin position="1069"/>
        <end position="1096"/>
    </location>
</feature>
<dbReference type="GO" id="GO:0016925">
    <property type="term" value="P:protein sumoylation"/>
    <property type="evidence" value="ECO:0007669"/>
    <property type="project" value="UniProtKB-UniPathway"/>
</dbReference>
<dbReference type="InterPro" id="IPR023318">
    <property type="entry name" value="Ub_act_enz_dom_a_sf"/>
</dbReference>
<dbReference type="SUPFAM" id="SSF69572">
    <property type="entry name" value="Activating enzymes of the ubiquitin-like proteins"/>
    <property type="match status" value="2"/>
</dbReference>
<keyword evidence="5" id="KW-0833">Ubl conjugation pathway</keyword>
<evidence type="ECO:0000259" key="8">
    <source>
        <dbReference type="SMART" id="SM00985"/>
    </source>
</evidence>
<dbReference type="InterPro" id="IPR035985">
    <property type="entry name" value="Ubiquitin-activating_enz"/>
</dbReference>
<keyword evidence="6" id="KW-0067">ATP-binding</keyword>
<evidence type="ECO:0000256" key="3">
    <source>
        <dbReference type="ARBA" id="ARBA00022598"/>
    </source>
</evidence>
<dbReference type="InterPro" id="IPR042449">
    <property type="entry name" value="Ub-E1_IAD_1"/>
</dbReference>
<dbReference type="UniPathway" id="UPA00886"/>
<keyword evidence="10" id="KW-1185">Reference proteome</keyword>
<name>A0A2R5G6H7_9STRA</name>
<dbReference type="Pfam" id="PF00899">
    <property type="entry name" value="ThiF"/>
    <property type="match status" value="1"/>
</dbReference>
<keyword evidence="4" id="KW-0547">Nucleotide-binding</keyword>
<dbReference type="InParanoid" id="A0A2R5G6H7"/>
<dbReference type="InterPro" id="IPR032418">
    <property type="entry name" value="E1_FCCH"/>
</dbReference>
<accession>A0A2R5G6H7</accession>
<proteinExistence type="inferred from homology"/>
<dbReference type="InterPro" id="IPR000594">
    <property type="entry name" value="ThiF_NAD_FAD-bd"/>
</dbReference>
<dbReference type="Gene3D" id="2.40.30.180">
    <property type="entry name" value="Ubiquitin-activating enzyme E1, FCCH domain"/>
    <property type="match status" value="1"/>
</dbReference>
<dbReference type="InterPro" id="IPR018965">
    <property type="entry name" value="Ub-activating_enz_E1_C"/>
</dbReference>
<protein>
    <submittedName>
        <fullName evidence="9">Ubiquitin-activating enzyme, putative</fullName>
    </submittedName>
</protein>
<dbReference type="PANTHER" id="PTHR10953:SF4">
    <property type="entry name" value="UBIQUITIN-ACTIVATING ENZYME E1 C-TERMINAL DOMAIN-CONTAINING PROTEIN"/>
    <property type="match status" value="1"/>
</dbReference>
<dbReference type="PRINTS" id="PR01849">
    <property type="entry name" value="UBIQUITINACT"/>
</dbReference>
<dbReference type="Gene3D" id="1.10.10.520">
    <property type="entry name" value="Ubiquitin activating enzymes (Uba3). Chain: B, domain 2"/>
    <property type="match status" value="1"/>
</dbReference>
<dbReference type="InterPro" id="IPR000011">
    <property type="entry name" value="UBQ/SUMO-activ_enz_E1-like"/>
</dbReference>
<dbReference type="Pfam" id="PF09358">
    <property type="entry name" value="E1_UFD"/>
    <property type="match status" value="1"/>
</dbReference>
<comment type="pathway">
    <text evidence="1">Protein modification; protein sumoylation.</text>
</comment>
<gene>
    <name evidence="9" type="ORF">FCC1311_028832</name>
</gene>
<feature type="region of interest" description="Disordered" evidence="7">
    <location>
        <begin position="1068"/>
        <end position="1101"/>
    </location>
</feature>
<dbReference type="GO" id="GO:0004839">
    <property type="term" value="F:ubiquitin activating enzyme activity"/>
    <property type="evidence" value="ECO:0007669"/>
    <property type="project" value="UniProtKB-EC"/>
</dbReference>
<dbReference type="Pfam" id="PF16190">
    <property type="entry name" value="E1_FCCH"/>
    <property type="match status" value="1"/>
</dbReference>
<dbReference type="OrthoDB" id="10252231at2759"/>
<evidence type="ECO:0000313" key="9">
    <source>
        <dbReference type="EMBL" id="GBG26662.1"/>
    </source>
</evidence>
<dbReference type="GO" id="GO:0019948">
    <property type="term" value="F:SUMO activating enzyme activity"/>
    <property type="evidence" value="ECO:0007669"/>
    <property type="project" value="TreeGrafter"/>
</dbReference>
<dbReference type="InterPro" id="IPR032420">
    <property type="entry name" value="E1_4HB"/>
</dbReference>
<reference evidence="9 10" key="1">
    <citation type="submission" date="2017-12" db="EMBL/GenBank/DDBJ databases">
        <title>Sequencing, de novo assembly and annotation of complete genome of a new Thraustochytrid species, strain FCC1311.</title>
        <authorList>
            <person name="Sedici K."/>
            <person name="Godart F."/>
            <person name="Aiese Cigliano R."/>
            <person name="Sanseverino W."/>
            <person name="Barakat M."/>
            <person name="Ortet P."/>
            <person name="Marechal E."/>
            <person name="Cagnac O."/>
            <person name="Amato A."/>
        </authorList>
    </citation>
    <scope>NUCLEOTIDE SEQUENCE [LARGE SCALE GENOMIC DNA]</scope>
</reference>
<dbReference type="InterPro" id="IPR042302">
    <property type="entry name" value="E1_FCCH_sf"/>
</dbReference>
<dbReference type="GO" id="GO:0005524">
    <property type="term" value="F:ATP binding"/>
    <property type="evidence" value="ECO:0007669"/>
    <property type="project" value="UniProtKB-KW"/>
</dbReference>
<dbReference type="InterPro" id="IPR045886">
    <property type="entry name" value="ThiF/MoeB/HesA"/>
</dbReference>
<organism evidence="9 10">
    <name type="scientific">Hondaea fermentalgiana</name>
    <dbReference type="NCBI Taxonomy" id="2315210"/>
    <lineage>
        <taxon>Eukaryota</taxon>
        <taxon>Sar</taxon>
        <taxon>Stramenopiles</taxon>
        <taxon>Bigyra</taxon>
        <taxon>Labyrinthulomycetes</taxon>
        <taxon>Thraustochytrida</taxon>
        <taxon>Thraustochytriidae</taxon>
        <taxon>Hondaea</taxon>
    </lineage>
</organism>
<evidence type="ECO:0000256" key="2">
    <source>
        <dbReference type="ARBA" id="ARBA00005673"/>
    </source>
</evidence>
<dbReference type="EMBL" id="BEYU01000022">
    <property type="protein sequence ID" value="GBG26662.1"/>
    <property type="molecule type" value="Genomic_DNA"/>
</dbReference>
<evidence type="ECO:0000256" key="4">
    <source>
        <dbReference type="ARBA" id="ARBA00022741"/>
    </source>
</evidence>
<dbReference type="InterPro" id="IPR038252">
    <property type="entry name" value="UBA_E1_C_sf"/>
</dbReference>
<sequence length="1114" mass="121630">MSQTGEAKGAMNEQLYSRQLFVLGREAQERLQSCRVALAGEMNGLAVEIAKNVMLAGVNALTLVDEGAACQAGDLAANFFVSEEDVRTKRGRVEAVVEQLRELNALVSLETMPVADFTLDDAGMGRFDVVILVNGTRARAEAYSSFCHTHDPKAIAFIAAGSYGVYGYTFSDFGPEFTVVDPDGELNRQGIVLEVKASEDGKDLIVLTADDRHHGLEDGDFVRFRGVGGLEALNDGEPRRVRAVQIPNADGKTVDGLAFAIERGADSLDAGAYTGGGHFEQVKTPRVVAFAPLAETLADPPCVQNDWTDFSRPAKLHAFLLKLWAFQNAKGRLPRPGDQTDASELAAIDAASAGAGASVVEAQDGELCELLGRGAAGQINPMAAFLGGVAAQEVLKACSGKFTPLQQWLHVASPESLPVPEQMGSGFPSLEDLSAHALETPDARYCGQAAVFGWDFQARLGALKVFVVGAGALGCETLKNMALMGVACKSKGGALTVTDMDAIELSNLNRQFLFRSQHIGKMKSVVAADQARNMNPDFEVKAMESKVAPDTENLFNDAFWAGMDIVVNALDNVTARLYVDSKCVFHGKPLLESGTLGTKANTLPVVPNLTESYGSDPVQDEGGEDIPACTLHAYPNLIEHTLAWARDAVFEKFFNLEPAEGREFLEAGSVEAYTAEANRQPNTKLARVRTARAVLRGPHEDDHPEKLFPYNVDLSPALEALQAGNDKPLRRTCVELARMRFEELFVNKIAQLLHAHPLDKTVDDQGTLFWSGKRRPPKLETFTPEDPLHIKFVLSAASLFAQVYGGVDPPLEVAEVREILSRLDPLPSYEADDSVAVPENDEEAKKLQKEEEERAKAASASTSDLFQAELAKLTSSSVELPKAVHPQVFEKDFDLHMDVVYAAAAIRARSYSIPLVDQLEAKRIVGRIIPAIATTTAATTGAVALELYKFLHEGSPSIERFRAMNMNLATNSYASFEPTPCKTRKFGKEHEISLWTMVNLRGNRSVQEILDYFMDEYSFEVNTISTDGDVTLYNDLFGQEDRLETPIADLYRTVVGKEPPYFIMLNVDGDFDEDYDDDEEDDDDEDGNFDEDEDEIVPPACRIDWQAQVGEDED</sequence>
<dbReference type="GO" id="GO:0005737">
    <property type="term" value="C:cytoplasm"/>
    <property type="evidence" value="ECO:0007669"/>
    <property type="project" value="TreeGrafter"/>
</dbReference>
<dbReference type="GO" id="GO:0031510">
    <property type="term" value="C:SUMO activating enzyme complex"/>
    <property type="evidence" value="ECO:0007669"/>
    <property type="project" value="TreeGrafter"/>
</dbReference>